<sequence>MWGSSLRHLAGRQRQEPSLAAPSPHFSLPVIGSLVWTLPKIHSSFLAWQQHRDRASLLFLTFSEAVAQPNVRVKRRRATLTTSSHQETPWSPQRAGSPAAVESRAWWRVSTFHALLFPCSPRLGHLTFIIDFGLLRPAREPCPSGDLPGTGTGTWS</sequence>
<dbReference type="AlphaFoldDB" id="A0AAJ0HGR5"/>
<evidence type="ECO:0000313" key="1">
    <source>
        <dbReference type="EMBL" id="KAK3350285.1"/>
    </source>
</evidence>
<accession>A0AAJ0HGR5</accession>
<organism evidence="1 2">
    <name type="scientific">Lasiosphaeria hispida</name>
    <dbReference type="NCBI Taxonomy" id="260671"/>
    <lineage>
        <taxon>Eukaryota</taxon>
        <taxon>Fungi</taxon>
        <taxon>Dikarya</taxon>
        <taxon>Ascomycota</taxon>
        <taxon>Pezizomycotina</taxon>
        <taxon>Sordariomycetes</taxon>
        <taxon>Sordariomycetidae</taxon>
        <taxon>Sordariales</taxon>
        <taxon>Lasiosphaeriaceae</taxon>
        <taxon>Lasiosphaeria</taxon>
    </lineage>
</organism>
<protein>
    <submittedName>
        <fullName evidence="1">Uncharacterized protein</fullName>
    </submittedName>
</protein>
<proteinExistence type="predicted"/>
<evidence type="ECO:0000313" key="2">
    <source>
        <dbReference type="Proteomes" id="UP001275084"/>
    </source>
</evidence>
<reference evidence="1" key="1">
    <citation type="journal article" date="2023" name="Mol. Phylogenet. Evol.">
        <title>Genome-scale phylogeny and comparative genomics of the fungal order Sordariales.</title>
        <authorList>
            <person name="Hensen N."/>
            <person name="Bonometti L."/>
            <person name="Westerberg I."/>
            <person name="Brannstrom I.O."/>
            <person name="Guillou S."/>
            <person name="Cros-Aarteil S."/>
            <person name="Calhoun S."/>
            <person name="Haridas S."/>
            <person name="Kuo A."/>
            <person name="Mondo S."/>
            <person name="Pangilinan J."/>
            <person name="Riley R."/>
            <person name="LaButti K."/>
            <person name="Andreopoulos B."/>
            <person name="Lipzen A."/>
            <person name="Chen C."/>
            <person name="Yan M."/>
            <person name="Daum C."/>
            <person name="Ng V."/>
            <person name="Clum A."/>
            <person name="Steindorff A."/>
            <person name="Ohm R.A."/>
            <person name="Martin F."/>
            <person name="Silar P."/>
            <person name="Natvig D.O."/>
            <person name="Lalanne C."/>
            <person name="Gautier V."/>
            <person name="Ament-Velasquez S.L."/>
            <person name="Kruys A."/>
            <person name="Hutchinson M.I."/>
            <person name="Powell A.J."/>
            <person name="Barry K."/>
            <person name="Miller A.N."/>
            <person name="Grigoriev I.V."/>
            <person name="Debuchy R."/>
            <person name="Gladieux P."/>
            <person name="Hiltunen Thoren M."/>
            <person name="Johannesson H."/>
        </authorList>
    </citation>
    <scope>NUCLEOTIDE SEQUENCE</scope>
    <source>
        <strain evidence="1">CBS 955.72</strain>
    </source>
</reference>
<comment type="caution">
    <text evidence="1">The sequence shown here is derived from an EMBL/GenBank/DDBJ whole genome shotgun (WGS) entry which is preliminary data.</text>
</comment>
<keyword evidence="2" id="KW-1185">Reference proteome</keyword>
<dbReference type="Proteomes" id="UP001275084">
    <property type="component" value="Unassembled WGS sequence"/>
</dbReference>
<reference evidence="1" key="2">
    <citation type="submission" date="2023-06" db="EMBL/GenBank/DDBJ databases">
        <authorList>
            <consortium name="Lawrence Berkeley National Laboratory"/>
            <person name="Haridas S."/>
            <person name="Hensen N."/>
            <person name="Bonometti L."/>
            <person name="Westerberg I."/>
            <person name="Brannstrom I.O."/>
            <person name="Guillou S."/>
            <person name="Cros-Aarteil S."/>
            <person name="Calhoun S."/>
            <person name="Kuo A."/>
            <person name="Mondo S."/>
            <person name="Pangilinan J."/>
            <person name="Riley R."/>
            <person name="Labutti K."/>
            <person name="Andreopoulos B."/>
            <person name="Lipzen A."/>
            <person name="Chen C."/>
            <person name="Yanf M."/>
            <person name="Daum C."/>
            <person name="Ng V."/>
            <person name="Clum A."/>
            <person name="Steindorff A."/>
            <person name="Ohm R."/>
            <person name="Martin F."/>
            <person name="Silar P."/>
            <person name="Natvig D."/>
            <person name="Lalanne C."/>
            <person name="Gautier V."/>
            <person name="Ament-Velasquez S.L."/>
            <person name="Kruys A."/>
            <person name="Hutchinson M.I."/>
            <person name="Powell A.J."/>
            <person name="Barry K."/>
            <person name="Miller A.N."/>
            <person name="Grigoriev I.V."/>
            <person name="Debuchy R."/>
            <person name="Gladieux P."/>
            <person name="Thoren M.H."/>
            <person name="Johannesson H."/>
        </authorList>
    </citation>
    <scope>NUCLEOTIDE SEQUENCE</scope>
    <source>
        <strain evidence="1">CBS 955.72</strain>
    </source>
</reference>
<gene>
    <name evidence="1" type="ORF">B0T25DRAFT_263411</name>
</gene>
<dbReference type="EMBL" id="JAUIQD010000005">
    <property type="protein sequence ID" value="KAK3350285.1"/>
    <property type="molecule type" value="Genomic_DNA"/>
</dbReference>
<name>A0AAJ0HGR5_9PEZI</name>